<feature type="region of interest" description="Disordered" evidence="1">
    <location>
        <begin position="174"/>
        <end position="214"/>
    </location>
</feature>
<feature type="transmembrane region" description="Helical" evidence="2">
    <location>
        <begin position="12"/>
        <end position="34"/>
    </location>
</feature>
<protein>
    <submittedName>
        <fullName evidence="3">Uncharacterized protein</fullName>
    </submittedName>
</protein>
<feature type="region of interest" description="Disordered" evidence="1">
    <location>
        <begin position="346"/>
        <end position="383"/>
    </location>
</feature>
<evidence type="ECO:0000256" key="1">
    <source>
        <dbReference type="SAM" id="MobiDB-lite"/>
    </source>
</evidence>
<keyword evidence="2" id="KW-1133">Transmembrane helix</keyword>
<organism evidence="3 4">
    <name type="scientific">Hesseltinella vesiculosa</name>
    <dbReference type="NCBI Taxonomy" id="101127"/>
    <lineage>
        <taxon>Eukaryota</taxon>
        <taxon>Fungi</taxon>
        <taxon>Fungi incertae sedis</taxon>
        <taxon>Mucoromycota</taxon>
        <taxon>Mucoromycotina</taxon>
        <taxon>Mucoromycetes</taxon>
        <taxon>Mucorales</taxon>
        <taxon>Cunninghamellaceae</taxon>
        <taxon>Hesseltinella</taxon>
    </lineage>
</organism>
<accession>A0A1X2GW81</accession>
<comment type="caution">
    <text evidence="3">The sequence shown here is derived from an EMBL/GenBank/DDBJ whole genome shotgun (WGS) entry which is preliminary data.</text>
</comment>
<dbReference type="OrthoDB" id="2280875at2759"/>
<evidence type="ECO:0000313" key="4">
    <source>
        <dbReference type="Proteomes" id="UP000242146"/>
    </source>
</evidence>
<keyword evidence="2" id="KW-0472">Membrane</keyword>
<evidence type="ECO:0000256" key="2">
    <source>
        <dbReference type="SAM" id="Phobius"/>
    </source>
</evidence>
<keyword evidence="2" id="KW-0812">Transmembrane</keyword>
<reference evidence="3 4" key="1">
    <citation type="submission" date="2016-07" db="EMBL/GenBank/DDBJ databases">
        <title>Pervasive Adenine N6-methylation of Active Genes in Fungi.</title>
        <authorList>
            <consortium name="DOE Joint Genome Institute"/>
            <person name="Mondo S.J."/>
            <person name="Dannebaum R.O."/>
            <person name="Kuo R.C."/>
            <person name="Labutti K."/>
            <person name="Haridas S."/>
            <person name="Kuo A."/>
            <person name="Salamov A."/>
            <person name="Ahrendt S.R."/>
            <person name="Lipzen A."/>
            <person name="Sullivan W."/>
            <person name="Andreopoulos W.B."/>
            <person name="Clum A."/>
            <person name="Lindquist E."/>
            <person name="Daum C."/>
            <person name="Ramamoorthy G.K."/>
            <person name="Gryganskyi A."/>
            <person name="Culley D."/>
            <person name="Magnuson J.K."/>
            <person name="James T.Y."/>
            <person name="O'Malley M.A."/>
            <person name="Stajich J.E."/>
            <person name="Spatafora J.W."/>
            <person name="Visel A."/>
            <person name="Grigoriev I.V."/>
        </authorList>
    </citation>
    <scope>NUCLEOTIDE SEQUENCE [LARGE SCALE GENOMIC DNA]</scope>
    <source>
        <strain evidence="3 4">NRRL 3301</strain>
    </source>
</reference>
<sequence>MRTSRGLQITSLVVLSPVILILLSLVTIMVTTVISQLQLCLPTLTLPTQSFSRWATSALTLSTVNATSPPLFDTLLPNHTHQTQPELSPRSNGFKRWRPLKKSPWLYGLSFFLGCALIHKLDRWQPILSRLKHLFAFTQKTGHGLSCGKKWVAKLQPPLSDTMDLENLWAELSDEPRKPLAKPTKHARRKRHHHARQPPRPFKEKPSKSAHHACPMLASYPSPDLIDPPQPHVDLDAKATGEQQTLSMSPCLSSLSMESAQEEVEPSAVDVMPVAWYSPFSTGLNIPGILPHHDPLEDMDLMQWSRKVHTVPLQLITPPSSPPLAPASIPPQSNITLLQNHPFIPNRQRSFSSSTSSSTTFGPIGSPSLVQKQPASTSYSLFV</sequence>
<gene>
    <name evidence="3" type="ORF">DM01DRAFT_1331708</name>
</gene>
<evidence type="ECO:0000313" key="3">
    <source>
        <dbReference type="EMBL" id="ORX62260.1"/>
    </source>
</evidence>
<name>A0A1X2GW81_9FUNG</name>
<feature type="compositionally biased region" description="Basic residues" evidence="1">
    <location>
        <begin position="179"/>
        <end position="197"/>
    </location>
</feature>
<dbReference type="Proteomes" id="UP000242146">
    <property type="component" value="Unassembled WGS sequence"/>
</dbReference>
<keyword evidence="4" id="KW-1185">Reference proteome</keyword>
<feature type="compositionally biased region" description="Low complexity" evidence="1">
    <location>
        <begin position="350"/>
        <end position="368"/>
    </location>
</feature>
<dbReference type="AlphaFoldDB" id="A0A1X2GW81"/>
<dbReference type="EMBL" id="MCGT01000002">
    <property type="protein sequence ID" value="ORX62260.1"/>
    <property type="molecule type" value="Genomic_DNA"/>
</dbReference>
<proteinExistence type="predicted"/>
<feature type="compositionally biased region" description="Polar residues" evidence="1">
    <location>
        <begin position="369"/>
        <end position="383"/>
    </location>
</feature>